<evidence type="ECO:0000256" key="1">
    <source>
        <dbReference type="SAM" id="MobiDB-lite"/>
    </source>
</evidence>
<reference evidence="2" key="5">
    <citation type="journal article" date="2021" name="G3 (Bethesda)">
        <title>Aegilops tauschii genome assembly Aet v5.0 features greater sequence contiguity and improved annotation.</title>
        <authorList>
            <person name="Wang L."/>
            <person name="Zhu T."/>
            <person name="Rodriguez J.C."/>
            <person name="Deal K.R."/>
            <person name="Dubcovsky J."/>
            <person name="McGuire P.E."/>
            <person name="Lux T."/>
            <person name="Spannagl M."/>
            <person name="Mayer K.F.X."/>
            <person name="Baldrich P."/>
            <person name="Meyers B.C."/>
            <person name="Huo N."/>
            <person name="Gu Y.Q."/>
            <person name="Zhou H."/>
            <person name="Devos K.M."/>
            <person name="Bennetzen J.L."/>
            <person name="Unver T."/>
            <person name="Budak H."/>
            <person name="Gulick P.J."/>
            <person name="Galiba G."/>
            <person name="Kalapos B."/>
            <person name="Nelson D.R."/>
            <person name="Li P."/>
            <person name="You F.M."/>
            <person name="Luo M.C."/>
            <person name="Dvorak J."/>
        </authorList>
    </citation>
    <scope>NUCLEOTIDE SEQUENCE [LARGE SCALE GENOMIC DNA]</scope>
    <source>
        <strain evidence="2">cv. AL8/78</strain>
    </source>
</reference>
<evidence type="ECO:0000313" key="3">
    <source>
        <dbReference type="Proteomes" id="UP000015105"/>
    </source>
</evidence>
<reference evidence="2" key="3">
    <citation type="journal article" date="2017" name="Nature">
        <title>Genome sequence of the progenitor of the wheat D genome Aegilops tauschii.</title>
        <authorList>
            <person name="Luo M.C."/>
            <person name="Gu Y.Q."/>
            <person name="Puiu D."/>
            <person name="Wang H."/>
            <person name="Twardziok S.O."/>
            <person name="Deal K.R."/>
            <person name="Huo N."/>
            <person name="Zhu T."/>
            <person name="Wang L."/>
            <person name="Wang Y."/>
            <person name="McGuire P.E."/>
            <person name="Liu S."/>
            <person name="Long H."/>
            <person name="Ramasamy R.K."/>
            <person name="Rodriguez J.C."/>
            <person name="Van S.L."/>
            <person name="Yuan L."/>
            <person name="Wang Z."/>
            <person name="Xia Z."/>
            <person name="Xiao L."/>
            <person name="Anderson O.D."/>
            <person name="Ouyang S."/>
            <person name="Liang Y."/>
            <person name="Zimin A.V."/>
            <person name="Pertea G."/>
            <person name="Qi P."/>
            <person name="Bennetzen J.L."/>
            <person name="Dai X."/>
            <person name="Dawson M.W."/>
            <person name="Muller H.G."/>
            <person name="Kugler K."/>
            <person name="Rivarola-Duarte L."/>
            <person name="Spannagl M."/>
            <person name="Mayer K.F.X."/>
            <person name="Lu F.H."/>
            <person name="Bevan M.W."/>
            <person name="Leroy P."/>
            <person name="Li P."/>
            <person name="You F.M."/>
            <person name="Sun Q."/>
            <person name="Liu Z."/>
            <person name="Lyons E."/>
            <person name="Wicker T."/>
            <person name="Salzberg S.L."/>
            <person name="Devos K.M."/>
            <person name="Dvorak J."/>
        </authorList>
    </citation>
    <scope>NUCLEOTIDE SEQUENCE [LARGE SCALE GENOMIC DNA]</scope>
    <source>
        <strain evidence="2">cv. AL8/78</strain>
    </source>
</reference>
<organism evidence="2 3">
    <name type="scientific">Aegilops tauschii subsp. strangulata</name>
    <name type="common">Goatgrass</name>
    <dbReference type="NCBI Taxonomy" id="200361"/>
    <lineage>
        <taxon>Eukaryota</taxon>
        <taxon>Viridiplantae</taxon>
        <taxon>Streptophyta</taxon>
        <taxon>Embryophyta</taxon>
        <taxon>Tracheophyta</taxon>
        <taxon>Spermatophyta</taxon>
        <taxon>Magnoliopsida</taxon>
        <taxon>Liliopsida</taxon>
        <taxon>Poales</taxon>
        <taxon>Poaceae</taxon>
        <taxon>BOP clade</taxon>
        <taxon>Pooideae</taxon>
        <taxon>Triticodae</taxon>
        <taxon>Triticeae</taxon>
        <taxon>Triticinae</taxon>
        <taxon>Aegilops</taxon>
    </lineage>
</organism>
<dbReference type="AlphaFoldDB" id="A0A453KKX3"/>
<protein>
    <submittedName>
        <fullName evidence="2">Uncharacterized protein</fullName>
    </submittedName>
</protein>
<reference evidence="3" key="2">
    <citation type="journal article" date="2017" name="Nat. Plants">
        <title>The Aegilops tauschii genome reveals multiple impacts of transposons.</title>
        <authorList>
            <person name="Zhao G."/>
            <person name="Zou C."/>
            <person name="Li K."/>
            <person name="Wang K."/>
            <person name="Li T."/>
            <person name="Gao L."/>
            <person name="Zhang X."/>
            <person name="Wang H."/>
            <person name="Yang Z."/>
            <person name="Liu X."/>
            <person name="Jiang W."/>
            <person name="Mao L."/>
            <person name="Kong X."/>
            <person name="Jiao Y."/>
            <person name="Jia J."/>
        </authorList>
    </citation>
    <scope>NUCLEOTIDE SEQUENCE [LARGE SCALE GENOMIC DNA]</scope>
    <source>
        <strain evidence="3">cv. AL8/78</strain>
    </source>
</reference>
<reference evidence="3" key="1">
    <citation type="journal article" date="2014" name="Science">
        <title>Ancient hybridizations among the ancestral genomes of bread wheat.</title>
        <authorList>
            <consortium name="International Wheat Genome Sequencing Consortium,"/>
            <person name="Marcussen T."/>
            <person name="Sandve S.R."/>
            <person name="Heier L."/>
            <person name="Spannagl M."/>
            <person name="Pfeifer M."/>
            <person name="Jakobsen K.S."/>
            <person name="Wulff B.B."/>
            <person name="Steuernagel B."/>
            <person name="Mayer K.F."/>
            <person name="Olsen O.A."/>
        </authorList>
    </citation>
    <scope>NUCLEOTIDE SEQUENCE [LARGE SCALE GENOMIC DNA]</scope>
    <source>
        <strain evidence="3">cv. AL8/78</strain>
    </source>
</reference>
<reference evidence="2" key="4">
    <citation type="submission" date="2019-03" db="UniProtKB">
        <authorList>
            <consortium name="EnsemblPlants"/>
        </authorList>
    </citation>
    <scope>IDENTIFICATION</scope>
</reference>
<sequence length="82" mass="9513">MLDFKKLLFVSCRAHQLVQARKAQQGVEGPLLIKRTSPRHDQKMSSKTSVKAVKTRQLMMRANDVHQLHKPHPRDRQNTSSR</sequence>
<feature type="region of interest" description="Disordered" evidence="1">
    <location>
        <begin position="21"/>
        <end position="82"/>
    </location>
</feature>
<accession>A0A453KKX3</accession>
<evidence type="ECO:0000313" key="2">
    <source>
        <dbReference type="EnsemblPlants" id="AET5Gv20447400.3"/>
    </source>
</evidence>
<dbReference type="Gramene" id="AET5Gv20447400.3">
    <property type="protein sequence ID" value="AET5Gv20447400.3"/>
    <property type="gene ID" value="AET5Gv20447400"/>
</dbReference>
<name>A0A453KKX3_AEGTS</name>
<proteinExistence type="predicted"/>
<dbReference type="EnsemblPlants" id="AET5Gv20447400.3">
    <property type="protein sequence ID" value="AET5Gv20447400.3"/>
    <property type="gene ID" value="AET5Gv20447400"/>
</dbReference>
<keyword evidence="3" id="KW-1185">Reference proteome</keyword>
<dbReference type="Proteomes" id="UP000015105">
    <property type="component" value="Chromosome 5D"/>
</dbReference>